<proteinExistence type="predicted"/>
<organism evidence="2 3">
    <name type="scientific">Candidatus Sulfotelmatobacter kueseliae</name>
    <dbReference type="NCBI Taxonomy" id="2042962"/>
    <lineage>
        <taxon>Bacteria</taxon>
        <taxon>Pseudomonadati</taxon>
        <taxon>Acidobacteriota</taxon>
        <taxon>Terriglobia</taxon>
        <taxon>Terriglobales</taxon>
        <taxon>Candidatus Korobacteraceae</taxon>
        <taxon>Candidatus Sulfotelmatobacter</taxon>
    </lineage>
</organism>
<evidence type="ECO:0000313" key="3">
    <source>
        <dbReference type="Proteomes" id="UP000238701"/>
    </source>
</evidence>
<dbReference type="Proteomes" id="UP000238701">
    <property type="component" value="Unassembled WGS sequence"/>
</dbReference>
<protein>
    <recommendedName>
        <fullName evidence="4">Peptidase S74 domain-containing protein</fullName>
    </recommendedName>
</protein>
<reference evidence="3" key="1">
    <citation type="submission" date="2018-02" db="EMBL/GenBank/DDBJ databases">
        <authorList>
            <person name="Hausmann B."/>
        </authorList>
    </citation>
    <scope>NUCLEOTIDE SEQUENCE [LARGE SCALE GENOMIC DNA]</scope>
    <source>
        <strain evidence="3">Peat soil MAG SbA1</strain>
    </source>
</reference>
<sequence>MGVQISGQAEQPRVLLVSAPYALKAGDAETIGGLPPSAFVLAAPTAISSAAASSTAETVSPLTATDVTTTGGKADYLPIFNAASTIIDSVLYQTGTGSTAKVGLNTTTPATTLDVNGAGTVRGTLSLPATAAATATAGKDSQALNLVASAFNGPTTSAFAQTFQLRAEPVGNDTATPSGALSLLYGSGTAVPAETGLHIASNGRITFATGQTFPGTGDGTVTSVATGLGLKGGPITKTGTLTIDTTVVPQLAVANKFTANQTVSGSVTATSSASSSIVGNTSDSAGTGVIGNATASSGGTTGVLGEASATSAVGVKGYASAATGNTVGVWGVALSPGGWGVYGKGATGVVALATWVTGPGGSFTGFSAASSSGQSGTDGVDSTGGRGDVNLGSSTGGVGVMGTGGFGVGVMGTGGFGGNDGGAGGSFSGGVGNMAAYGDGIDATNIGGGTFSETQAYAGNFTGDINVTGKIYAGTKDFKIDHPLDPANKYLFHASVESSEMMNIYTGNITTDSEGHATVQLPEWFQVLNTDFRYQLTVIGQFAQAIVAREIENNRFEVRTNAPNVKVSWQVTGVRQDAYAKANPLVVEQEKGARLRGFYIHPELYGAPPEKQIEWARHPQMMKRIKEMQAKQQATVRAAAQPAAAQPK</sequence>
<feature type="region of interest" description="Disordered" evidence="1">
    <location>
        <begin position="368"/>
        <end position="393"/>
    </location>
</feature>
<dbReference type="AlphaFoldDB" id="A0A2U3L4H3"/>
<dbReference type="EMBL" id="OMOD01000164">
    <property type="protein sequence ID" value="SPF46802.1"/>
    <property type="molecule type" value="Genomic_DNA"/>
</dbReference>
<feature type="compositionally biased region" description="Low complexity" evidence="1">
    <location>
        <begin position="632"/>
        <end position="648"/>
    </location>
</feature>
<accession>A0A2U3L4H3</accession>
<feature type="region of interest" description="Disordered" evidence="1">
    <location>
        <begin position="628"/>
        <end position="648"/>
    </location>
</feature>
<gene>
    <name evidence="2" type="ORF">SBA1_680056</name>
</gene>
<name>A0A2U3L4H3_9BACT</name>
<evidence type="ECO:0000256" key="1">
    <source>
        <dbReference type="SAM" id="MobiDB-lite"/>
    </source>
</evidence>
<evidence type="ECO:0000313" key="2">
    <source>
        <dbReference type="EMBL" id="SPF46802.1"/>
    </source>
</evidence>
<evidence type="ECO:0008006" key="4">
    <source>
        <dbReference type="Google" id="ProtNLM"/>
    </source>
</evidence>